<keyword evidence="3 9" id="KW-0812">Transmembrane</keyword>
<keyword evidence="4 10" id="KW-0732">Signal</keyword>
<feature type="domain" description="EGF-like calcium-binding" evidence="11">
    <location>
        <begin position="266"/>
        <end position="299"/>
    </location>
</feature>
<dbReference type="InterPro" id="IPR051505">
    <property type="entry name" value="C-type_lectin_domain"/>
</dbReference>
<feature type="domain" description="EGF-like" evidence="12">
    <location>
        <begin position="343"/>
        <end position="378"/>
    </location>
</feature>
<feature type="domain" description="EGF-like" evidence="12">
    <location>
        <begin position="225"/>
        <end position="261"/>
    </location>
</feature>
<accession>A0AAN7X192</accession>
<evidence type="ECO:0000256" key="1">
    <source>
        <dbReference type="ARBA" id="ARBA00004479"/>
    </source>
</evidence>
<dbReference type="PANTHER" id="PTHR14789:SF9">
    <property type="entry name" value="THROMBOMODULIN"/>
    <property type="match status" value="1"/>
</dbReference>
<dbReference type="PANTHER" id="PTHR14789">
    <property type="entry name" value="CHONDROLECTIN VARIANT CHODLFDELTAE"/>
    <property type="match status" value="1"/>
</dbReference>
<keyword evidence="2" id="KW-0245">EGF-like domain</keyword>
<evidence type="ECO:0000256" key="10">
    <source>
        <dbReference type="SAM" id="SignalP"/>
    </source>
</evidence>
<dbReference type="SMART" id="SM00181">
    <property type="entry name" value="EGF"/>
    <property type="match status" value="5"/>
</dbReference>
<evidence type="ECO:0000256" key="8">
    <source>
        <dbReference type="ARBA" id="ARBA00023157"/>
    </source>
</evidence>
<dbReference type="InterPro" id="IPR016187">
    <property type="entry name" value="CTDL_fold"/>
</dbReference>
<keyword evidence="5" id="KW-0430">Lectin</keyword>
<keyword evidence="8" id="KW-1015">Disulfide bond</keyword>
<reference evidence="13 14" key="2">
    <citation type="journal article" date="2023" name="Mol. Biol. Evol.">
        <title>Genomics of Secondarily Temperate Adaptation in the Only Non-Antarctic Icefish.</title>
        <authorList>
            <person name="Rivera-Colon A.G."/>
            <person name="Rayamajhi N."/>
            <person name="Minhas B.F."/>
            <person name="Madrigal G."/>
            <person name="Bilyk K.T."/>
            <person name="Yoon V."/>
            <person name="Hune M."/>
            <person name="Gregory S."/>
            <person name="Cheng C.H.C."/>
            <person name="Catchen J.M."/>
        </authorList>
    </citation>
    <scope>NUCLEOTIDE SEQUENCE [LARGE SCALE GENOMIC DNA]</scope>
    <source>
        <strain evidence="13">JMC-PN-2008</strain>
    </source>
</reference>
<evidence type="ECO:0000256" key="7">
    <source>
        <dbReference type="ARBA" id="ARBA00023136"/>
    </source>
</evidence>
<dbReference type="PROSITE" id="PS01187">
    <property type="entry name" value="EGF_CA"/>
    <property type="match status" value="1"/>
</dbReference>
<comment type="subcellular location">
    <subcellularLocation>
        <location evidence="1">Membrane</location>
        <topology evidence="1">Single-pass type I membrane protein</topology>
    </subcellularLocation>
</comment>
<dbReference type="InterPro" id="IPR018097">
    <property type="entry name" value="EGF_Ca-bd_CS"/>
</dbReference>
<keyword evidence="6 9" id="KW-1133">Transmembrane helix</keyword>
<keyword evidence="14" id="KW-1185">Reference proteome</keyword>
<dbReference type="PIRSF" id="PIRSF001775">
    <property type="entry name" value="CD93/CD141"/>
    <property type="match status" value="1"/>
</dbReference>
<feature type="signal peptide" evidence="10">
    <location>
        <begin position="1"/>
        <end position="24"/>
    </location>
</feature>
<evidence type="ECO:0000259" key="11">
    <source>
        <dbReference type="SMART" id="SM00179"/>
    </source>
</evidence>
<evidence type="ECO:0000256" key="9">
    <source>
        <dbReference type="SAM" id="Phobius"/>
    </source>
</evidence>
<dbReference type="InterPro" id="IPR000742">
    <property type="entry name" value="EGF"/>
</dbReference>
<evidence type="ECO:0008006" key="15">
    <source>
        <dbReference type="Google" id="ProtNLM"/>
    </source>
</evidence>
<name>A0AAN7X192_ELEMC</name>
<dbReference type="InterPro" id="IPR001881">
    <property type="entry name" value="EGF-like_Ca-bd_dom"/>
</dbReference>
<comment type="caution">
    <text evidence="13">The sequence shown here is derived from an EMBL/GenBank/DDBJ whole genome shotgun (WGS) entry which is preliminary data.</text>
</comment>
<feature type="domain" description="EGF-like" evidence="12">
    <location>
        <begin position="301"/>
        <end position="339"/>
    </location>
</feature>
<dbReference type="InterPro" id="IPR009030">
    <property type="entry name" value="Growth_fac_rcpt_cys_sf"/>
</dbReference>
<dbReference type="Gene3D" id="2.10.25.10">
    <property type="entry name" value="Laminin"/>
    <property type="match status" value="3"/>
</dbReference>
<dbReference type="SUPFAM" id="SSF57184">
    <property type="entry name" value="Growth factor receptor domain"/>
    <property type="match status" value="2"/>
</dbReference>
<evidence type="ECO:0000256" key="4">
    <source>
        <dbReference type="ARBA" id="ARBA00022729"/>
    </source>
</evidence>
<evidence type="ECO:0000256" key="6">
    <source>
        <dbReference type="ARBA" id="ARBA00022989"/>
    </source>
</evidence>
<dbReference type="SMART" id="SM00179">
    <property type="entry name" value="EGF_CA"/>
    <property type="match status" value="4"/>
</dbReference>
<dbReference type="Pfam" id="PF07645">
    <property type="entry name" value="EGF_CA"/>
    <property type="match status" value="2"/>
</dbReference>
<organism evidence="13 14">
    <name type="scientific">Eleginops maclovinus</name>
    <name type="common">Patagonian blennie</name>
    <name type="synonym">Eleginus maclovinus</name>
    <dbReference type="NCBI Taxonomy" id="56733"/>
    <lineage>
        <taxon>Eukaryota</taxon>
        <taxon>Metazoa</taxon>
        <taxon>Chordata</taxon>
        <taxon>Craniata</taxon>
        <taxon>Vertebrata</taxon>
        <taxon>Euteleostomi</taxon>
        <taxon>Actinopterygii</taxon>
        <taxon>Neopterygii</taxon>
        <taxon>Teleostei</taxon>
        <taxon>Neoteleostei</taxon>
        <taxon>Acanthomorphata</taxon>
        <taxon>Eupercaria</taxon>
        <taxon>Perciformes</taxon>
        <taxon>Notothenioidei</taxon>
        <taxon>Eleginopidae</taxon>
        <taxon>Eleginops</taxon>
    </lineage>
</organism>
<dbReference type="SUPFAM" id="SSF56436">
    <property type="entry name" value="C-type lectin-like"/>
    <property type="match status" value="1"/>
</dbReference>
<gene>
    <name evidence="13" type="ORF">PBY51_007105</name>
</gene>
<evidence type="ECO:0000259" key="12">
    <source>
        <dbReference type="SMART" id="SM00181"/>
    </source>
</evidence>
<evidence type="ECO:0000256" key="2">
    <source>
        <dbReference type="ARBA" id="ARBA00022536"/>
    </source>
</evidence>
<evidence type="ECO:0000313" key="13">
    <source>
        <dbReference type="EMBL" id="KAK5853307.1"/>
    </source>
</evidence>
<dbReference type="GO" id="GO:0016020">
    <property type="term" value="C:membrane"/>
    <property type="evidence" value="ECO:0007669"/>
    <property type="project" value="UniProtKB-SubCell"/>
</dbReference>
<dbReference type="GO" id="GO:0005509">
    <property type="term" value="F:calcium ion binding"/>
    <property type="evidence" value="ECO:0007669"/>
    <property type="project" value="InterPro"/>
</dbReference>
<feature type="domain" description="EGF-like" evidence="12">
    <location>
        <begin position="265"/>
        <end position="299"/>
    </location>
</feature>
<proteinExistence type="predicted"/>
<feature type="transmembrane region" description="Helical" evidence="9">
    <location>
        <begin position="413"/>
        <end position="431"/>
    </location>
</feature>
<feature type="domain" description="EGF-like calcium-binding" evidence="11">
    <location>
        <begin position="340"/>
        <end position="378"/>
    </location>
</feature>
<dbReference type="GO" id="GO:0030246">
    <property type="term" value="F:carbohydrate binding"/>
    <property type="evidence" value="ECO:0007669"/>
    <property type="project" value="UniProtKB-KW"/>
</dbReference>
<feature type="chain" id="PRO_5042906459" description="Thrombomodulin" evidence="10">
    <location>
        <begin position="25"/>
        <end position="477"/>
    </location>
</feature>
<evidence type="ECO:0000256" key="3">
    <source>
        <dbReference type="ARBA" id="ARBA00022692"/>
    </source>
</evidence>
<evidence type="ECO:0000256" key="5">
    <source>
        <dbReference type="ARBA" id="ARBA00022734"/>
    </source>
</evidence>
<sequence length="477" mass="53435">MITTTHARLVCVLLLCALEETVLSQRGHCTGNQCFAFFQIPKDFAGAEKSCKDWGGELSPNLEPFFKILGTVPTGRYWIDLQSPDRSAKEALQRCPSIFVSNNTLQWEPCRSNLTGFLCQYQIQESCSQLPTGSDIQVKYTAPMNFEVDNSETFPLGTVAEAQKVGTRYLDTKYVCYSTSWLQAPWFCEVFLGGCEHNCNSKTQTCTCPAGKTLHPNNISCSEGMCEENPCTREGEQCLITPGGFECICKDGYENEDGVCVNVTICFDCEHTCEKFDGVYKCVCKKGFRVSPHNPLKCELLCTERDCYNTCISGENGKYHCFCANGYIEDIKNNTPYCTDIDECESWHCDQGCENLFGGFRCSCFEGYNMDQVKKVCVPIEHDNDGSGSPPPYPTSADSIVVSVPTFIKTGSVLGITVFMALCALLLFFLIRKVTKHSCKFKVSQFKHPDIDIFYLQQVTAETYKRLSFDKQSRNDS</sequence>
<feature type="domain" description="EGF-like calcium-binding" evidence="11">
    <location>
        <begin position="302"/>
        <end position="339"/>
    </location>
</feature>
<dbReference type="AlphaFoldDB" id="A0AAN7X192"/>
<dbReference type="InterPro" id="IPR049883">
    <property type="entry name" value="NOTCH1_EGF-like"/>
</dbReference>
<dbReference type="Proteomes" id="UP001346869">
    <property type="component" value="Unassembled WGS sequence"/>
</dbReference>
<feature type="domain" description="EGF-like calcium-binding" evidence="11">
    <location>
        <begin position="226"/>
        <end position="261"/>
    </location>
</feature>
<protein>
    <recommendedName>
        <fullName evidence="15">Thrombomodulin</fullName>
    </recommendedName>
</protein>
<reference evidence="13 14" key="1">
    <citation type="journal article" date="2023" name="Genes (Basel)">
        <title>Chromosome-Level Genome Assembly and Circadian Gene Repertoire of the Patagonia Blennie Eleginops maclovinus-The Closest Ancestral Proxy of Antarctic Cryonotothenioids.</title>
        <authorList>
            <person name="Cheng C.C."/>
            <person name="Rivera-Colon A.G."/>
            <person name="Minhas B.F."/>
            <person name="Wilson L."/>
            <person name="Rayamajhi N."/>
            <person name="Vargas-Chacoff L."/>
            <person name="Catchen J.M."/>
        </authorList>
    </citation>
    <scope>NUCLEOTIDE SEQUENCE [LARGE SCALE GENOMIC DNA]</scope>
    <source>
        <strain evidence="13">JMC-PN-2008</strain>
    </source>
</reference>
<keyword evidence="7 9" id="KW-0472">Membrane</keyword>
<dbReference type="CDD" id="cd00054">
    <property type="entry name" value="EGF_CA"/>
    <property type="match status" value="1"/>
</dbReference>
<evidence type="ECO:0000313" key="14">
    <source>
        <dbReference type="Proteomes" id="UP001346869"/>
    </source>
</evidence>
<feature type="domain" description="EGF-like" evidence="12">
    <location>
        <begin position="187"/>
        <end position="222"/>
    </location>
</feature>
<dbReference type="EMBL" id="JAUZQC010000020">
    <property type="protein sequence ID" value="KAK5853307.1"/>
    <property type="molecule type" value="Genomic_DNA"/>
</dbReference>